<gene>
    <name evidence="2" type="ORF">JMJ77_012803</name>
</gene>
<dbReference type="EMBL" id="JAESDN010000005">
    <property type="protein sequence ID" value="KAG7050047.1"/>
    <property type="molecule type" value="Genomic_DNA"/>
</dbReference>
<keyword evidence="3" id="KW-1185">Reference proteome</keyword>
<proteinExistence type="predicted"/>
<reference evidence="2" key="1">
    <citation type="submission" date="2021-05" db="EMBL/GenBank/DDBJ databases">
        <title>Comparative genomics of three Colletotrichum scovillei strains and genetic complementation revealed genes involved fungal growth and virulence on chili pepper.</title>
        <authorList>
            <person name="Hsieh D.-K."/>
            <person name="Chuang S.-C."/>
            <person name="Chen C.-Y."/>
            <person name="Chao Y.-T."/>
            <person name="Lu M.-Y.J."/>
            <person name="Lee M.-H."/>
            <person name="Shih M.-C."/>
        </authorList>
    </citation>
    <scope>NUCLEOTIDE SEQUENCE</scope>
    <source>
        <strain evidence="2">Coll-153</strain>
    </source>
</reference>
<name>A0A9P7R622_9PEZI</name>
<evidence type="ECO:0000313" key="2">
    <source>
        <dbReference type="EMBL" id="KAG7050047.1"/>
    </source>
</evidence>
<comment type="caution">
    <text evidence="2">The sequence shown here is derived from an EMBL/GenBank/DDBJ whole genome shotgun (WGS) entry which is preliminary data.</text>
</comment>
<sequence>SDSASAAHLPFPPVSSSPAHTITQTHTHLSPPAPSKDSAVMQHCSIAPIQLSTDQTPTQTAKTSWTCEAQTFSALAPT</sequence>
<feature type="compositionally biased region" description="Polar residues" evidence="1">
    <location>
        <begin position="16"/>
        <end position="28"/>
    </location>
</feature>
<evidence type="ECO:0000256" key="1">
    <source>
        <dbReference type="SAM" id="MobiDB-lite"/>
    </source>
</evidence>
<accession>A0A9P7R622</accession>
<feature type="region of interest" description="Disordered" evidence="1">
    <location>
        <begin position="1"/>
        <end position="38"/>
    </location>
</feature>
<feature type="non-terminal residue" evidence="2">
    <location>
        <position position="1"/>
    </location>
</feature>
<dbReference type="Proteomes" id="UP000699042">
    <property type="component" value="Unassembled WGS sequence"/>
</dbReference>
<organism evidence="2 3">
    <name type="scientific">Colletotrichum scovillei</name>
    <dbReference type="NCBI Taxonomy" id="1209932"/>
    <lineage>
        <taxon>Eukaryota</taxon>
        <taxon>Fungi</taxon>
        <taxon>Dikarya</taxon>
        <taxon>Ascomycota</taxon>
        <taxon>Pezizomycotina</taxon>
        <taxon>Sordariomycetes</taxon>
        <taxon>Hypocreomycetidae</taxon>
        <taxon>Glomerellales</taxon>
        <taxon>Glomerellaceae</taxon>
        <taxon>Colletotrichum</taxon>
        <taxon>Colletotrichum acutatum species complex</taxon>
    </lineage>
</organism>
<evidence type="ECO:0000313" key="3">
    <source>
        <dbReference type="Proteomes" id="UP000699042"/>
    </source>
</evidence>
<protein>
    <submittedName>
        <fullName evidence="2">Uncharacterized protein</fullName>
    </submittedName>
</protein>
<dbReference type="AlphaFoldDB" id="A0A9P7R622"/>